<feature type="domain" description="CARDB" evidence="1">
    <location>
        <begin position="202"/>
        <end position="287"/>
    </location>
</feature>
<evidence type="ECO:0000259" key="1">
    <source>
        <dbReference type="Pfam" id="PF07705"/>
    </source>
</evidence>
<evidence type="ECO:0000313" key="3">
    <source>
        <dbReference type="Proteomes" id="UP001595898"/>
    </source>
</evidence>
<dbReference type="Gene3D" id="2.60.40.10">
    <property type="entry name" value="Immunoglobulins"/>
    <property type="match status" value="1"/>
</dbReference>
<dbReference type="InterPro" id="IPR011635">
    <property type="entry name" value="CARDB"/>
</dbReference>
<name>A0ABD5PN48_9EURY</name>
<comment type="caution">
    <text evidence="2">The sequence shown here is derived from an EMBL/GenBank/DDBJ whole genome shotgun (WGS) entry which is preliminary data.</text>
</comment>
<reference evidence="2 3" key="1">
    <citation type="journal article" date="2019" name="Int. J. Syst. Evol. Microbiol.">
        <title>The Global Catalogue of Microorganisms (GCM) 10K type strain sequencing project: providing services to taxonomists for standard genome sequencing and annotation.</title>
        <authorList>
            <consortium name="The Broad Institute Genomics Platform"/>
            <consortium name="The Broad Institute Genome Sequencing Center for Infectious Disease"/>
            <person name="Wu L."/>
            <person name="Ma J."/>
        </authorList>
    </citation>
    <scope>NUCLEOTIDE SEQUENCE [LARGE SCALE GENOMIC DNA]</scope>
    <source>
        <strain evidence="2 3">WLHS5</strain>
    </source>
</reference>
<gene>
    <name evidence="2" type="ORF">ACFO5R_08390</name>
</gene>
<dbReference type="RefSeq" id="WP_250142621.1">
    <property type="nucleotide sequence ID" value="NZ_JALIQP010000008.1"/>
</dbReference>
<dbReference type="AlphaFoldDB" id="A0ABD5PN48"/>
<proteinExistence type="predicted"/>
<keyword evidence="3" id="KW-1185">Reference proteome</keyword>
<accession>A0ABD5PN48</accession>
<protein>
    <submittedName>
        <fullName evidence="2">CARDB domain-containing protein</fullName>
    </submittedName>
</protein>
<evidence type="ECO:0000313" key="2">
    <source>
        <dbReference type="EMBL" id="MFC4541945.1"/>
    </source>
</evidence>
<sequence length="320" mass="34187">MTQGEECVAVEPLGNGTQSVEAFYDYRTPETSPSNYTYSSHGTTQLQADDTSNLFLYEGTEGLSLVLVHDQYDGDSPGGAATMQFDELPEEGEWVVEDDNYSDDIQGGPDDVFEHNDTSSRITWAWADNRTDGAVFQGGLDEEFSIAIDPAFNDEADFRENPGSITDWDVLSATETGYERTSLDLDEPVTIQSGDCVSIGVTDLSTTETVTAGESTTIETTVENDGALPASQNVTITVDGEAVDEHEVTLEPGNTTTVSSTAVFDEPGTYTVEANNETTTVGVEAAESSDTNVETDSLSGFGIVVTLIAASVVLVVRLRS</sequence>
<dbReference type="Pfam" id="PF07705">
    <property type="entry name" value="CARDB"/>
    <property type="match status" value="1"/>
</dbReference>
<dbReference type="EMBL" id="JBHSFA010000004">
    <property type="protein sequence ID" value="MFC4541945.1"/>
    <property type="molecule type" value="Genomic_DNA"/>
</dbReference>
<organism evidence="2 3">
    <name type="scientific">Halosolutus amylolyticus</name>
    <dbReference type="NCBI Taxonomy" id="2932267"/>
    <lineage>
        <taxon>Archaea</taxon>
        <taxon>Methanobacteriati</taxon>
        <taxon>Methanobacteriota</taxon>
        <taxon>Stenosarchaea group</taxon>
        <taxon>Halobacteria</taxon>
        <taxon>Halobacteriales</taxon>
        <taxon>Natrialbaceae</taxon>
        <taxon>Halosolutus</taxon>
    </lineage>
</organism>
<dbReference type="Proteomes" id="UP001595898">
    <property type="component" value="Unassembled WGS sequence"/>
</dbReference>
<dbReference type="InterPro" id="IPR013783">
    <property type="entry name" value="Ig-like_fold"/>
</dbReference>